<evidence type="ECO:0000256" key="2">
    <source>
        <dbReference type="ARBA" id="ARBA00022679"/>
    </source>
</evidence>
<keyword evidence="6" id="KW-1185">Reference proteome</keyword>
<dbReference type="Proteomes" id="UP000238479">
    <property type="component" value="Chromosome 4"/>
</dbReference>
<dbReference type="InterPro" id="IPR042086">
    <property type="entry name" value="MeTrfase_capping"/>
</dbReference>
<accession>A0A2P6R4P2</accession>
<comment type="caution">
    <text evidence="5">The sequence shown here is derived from an EMBL/GenBank/DDBJ whole genome shotgun (WGS) entry which is preliminary data.</text>
</comment>
<keyword evidence="4" id="KW-0460">Magnesium</keyword>
<gene>
    <name evidence="5" type="ORF">RchiOBHm_Chr4g0446481</name>
</gene>
<dbReference type="Gene3D" id="3.40.50.150">
    <property type="entry name" value="Vaccinia Virus protein VP39"/>
    <property type="match status" value="1"/>
</dbReference>
<sequence>MSNKANPVLEAHPMNGGDGTYSYTKNSYYQREAANVAQTLIGDVIGMKLDINKITSSTNAFCIADLGCSVGPNSFVSVENILEAIKHKYQSGCMSSQMPEFQVFFNDHAGNDFNTLFANFPPTRPYFAAGVPGSFHGRLFPKSSLHFVHSSYATHWLSKVPEELTDKNSPAWNKGKIHYTTAPEEVVNAYAAQFAKDMATFLEARAQELVVGGMMMLIMQAVPTGIPHSRVPNGVMFDFLGSILMDMAKEGVISEAEVDSFNLPVYTTSPKEIGELVERNGCFSIERMESTSPWLASKHSNSNYGKTLSMSLRAGMEGVFKSHFGSEITNQLFNRLCDQSGQLTHQLEESYSCCREGTQLFVALKRK</sequence>
<evidence type="ECO:0000256" key="1">
    <source>
        <dbReference type="ARBA" id="ARBA00022603"/>
    </source>
</evidence>
<dbReference type="OMA" id="TTWLKRP"/>
<evidence type="ECO:0000256" key="3">
    <source>
        <dbReference type="ARBA" id="ARBA00022723"/>
    </source>
</evidence>
<dbReference type="Gramene" id="PRQ41400">
    <property type="protein sequence ID" value="PRQ41400"/>
    <property type="gene ID" value="RchiOBHm_Chr4g0446481"/>
</dbReference>
<evidence type="ECO:0000313" key="5">
    <source>
        <dbReference type="EMBL" id="PRQ41400.1"/>
    </source>
</evidence>
<dbReference type="EC" id="2.1.1.50" evidence="5"/>
<protein>
    <submittedName>
        <fullName evidence="5">Putative loganate O-methyltransferase</fullName>
        <ecNumber evidence="5">2.1.1.50</ecNumber>
    </submittedName>
</protein>
<dbReference type="Pfam" id="PF03492">
    <property type="entry name" value="Methyltransf_7"/>
    <property type="match status" value="1"/>
</dbReference>
<keyword evidence="1 5" id="KW-0489">Methyltransferase</keyword>
<reference evidence="5 6" key="1">
    <citation type="journal article" date="2018" name="Nat. Genet.">
        <title>The Rosa genome provides new insights in the design of modern roses.</title>
        <authorList>
            <person name="Bendahmane M."/>
        </authorList>
    </citation>
    <scope>NUCLEOTIDE SEQUENCE [LARGE SCALE GENOMIC DNA]</scope>
    <source>
        <strain evidence="6">cv. Old Blush</strain>
    </source>
</reference>
<evidence type="ECO:0000256" key="4">
    <source>
        <dbReference type="ARBA" id="ARBA00022842"/>
    </source>
</evidence>
<proteinExistence type="predicted"/>
<dbReference type="EMBL" id="PDCK01000042">
    <property type="protein sequence ID" value="PRQ41400.1"/>
    <property type="molecule type" value="Genomic_DNA"/>
</dbReference>
<dbReference type="SUPFAM" id="SSF53335">
    <property type="entry name" value="S-adenosyl-L-methionine-dependent methyltransferases"/>
    <property type="match status" value="1"/>
</dbReference>
<dbReference type="GO" id="GO:0046872">
    <property type="term" value="F:metal ion binding"/>
    <property type="evidence" value="ECO:0007669"/>
    <property type="project" value="UniProtKB-KW"/>
</dbReference>
<keyword evidence="2 5" id="KW-0808">Transferase</keyword>
<keyword evidence="3" id="KW-0479">Metal-binding</keyword>
<dbReference type="OrthoDB" id="1523883at2759"/>
<dbReference type="GO" id="GO:0032259">
    <property type="term" value="P:methylation"/>
    <property type="evidence" value="ECO:0007669"/>
    <property type="project" value="UniProtKB-KW"/>
</dbReference>
<dbReference type="Gene3D" id="1.10.1200.270">
    <property type="entry name" value="Methyltransferase, alpha-helical capping domain"/>
    <property type="match status" value="1"/>
</dbReference>
<dbReference type="PANTHER" id="PTHR31009">
    <property type="entry name" value="S-ADENOSYL-L-METHIONINE:CARBOXYL METHYLTRANSFERASE FAMILY PROTEIN"/>
    <property type="match status" value="1"/>
</dbReference>
<name>A0A2P6R4P2_ROSCH</name>
<dbReference type="AlphaFoldDB" id="A0A2P6R4P2"/>
<dbReference type="InterPro" id="IPR029063">
    <property type="entry name" value="SAM-dependent_MTases_sf"/>
</dbReference>
<dbReference type="GO" id="GO:0030749">
    <property type="term" value="F:loganate O-methyltransferase activity"/>
    <property type="evidence" value="ECO:0007669"/>
    <property type="project" value="UniProtKB-EC"/>
</dbReference>
<dbReference type="InterPro" id="IPR005299">
    <property type="entry name" value="MeTrfase_7"/>
</dbReference>
<organism evidence="5 6">
    <name type="scientific">Rosa chinensis</name>
    <name type="common">China rose</name>
    <dbReference type="NCBI Taxonomy" id="74649"/>
    <lineage>
        <taxon>Eukaryota</taxon>
        <taxon>Viridiplantae</taxon>
        <taxon>Streptophyta</taxon>
        <taxon>Embryophyta</taxon>
        <taxon>Tracheophyta</taxon>
        <taxon>Spermatophyta</taxon>
        <taxon>Magnoliopsida</taxon>
        <taxon>eudicotyledons</taxon>
        <taxon>Gunneridae</taxon>
        <taxon>Pentapetalae</taxon>
        <taxon>rosids</taxon>
        <taxon>fabids</taxon>
        <taxon>Rosales</taxon>
        <taxon>Rosaceae</taxon>
        <taxon>Rosoideae</taxon>
        <taxon>Rosoideae incertae sedis</taxon>
        <taxon>Rosa</taxon>
    </lineage>
</organism>
<evidence type="ECO:0000313" key="6">
    <source>
        <dbReference type="Proteomes" id="UP000238479"/>
    </source>
</evidence>
<dbReference type="STRING" id="74649.A0A2P6R4P2"/>